<feature type="domain" description="MucBP" evidence="4">
    <location>
        <begin position="529"/>
        <end position="587"/>
    </location>
</feature>
<proteinExistence type="predicted"/>
<name>A0ABR8P9D2_9LACO</name>
<gene>
    <name evidence="5" type="ORF">DTK66_09235</name>
</gene>
<organism evidence="5 6">
    <name type="scientific">Limosilactobacillus walteri</name>
    <dbReference type="NCBI Taxonomy" id="2268022"/>
    <lineage>
        <taxon>Bacteria</taxon>
        <taxon>Bacillati</taxon>
        <taxon>Bacillota</taxon>
        <taxon>Bacilli</taxon>
        <taxon>Lactobacillales</taxon>
        <taxon>Lactobacillaceae</taxon>
        <taxon>Limosilactobacillus</taxon>
    </lineage>
</organism>
<feature type="chain" id="PRO_5046657781" description="MucBP domain-containing protein" evidence="3">
    <location>
        <begin position="27"/>
        <end position="1126"/>
    </location>
</feature>
<keyword evidence="2" id="KW-0472">Membrane</keyword>
<evidence type="ECO:0000256" key="3">
    <source>
        <dbReference type="SAM" id="SignalP"/>
    </source>
</evidence>
<keyword evidence="1" id="KW-0677">Repeat</keyword>
<dbReference type="RefSeq" id="WP_191668487.1">
    <property type="nucleotide sequence ID" value="NZ_QORN01000041.1"/>
</dbReference>
<keyword evidence="2" id="KW-1133">Transmembrane helix</keyword>
<evidence type="ECO:0000256" key="2">
    <source>
        <dbReference type="SAM" id="Phobius"/>
    </source>
</evidence>
<comment type="caution">
    <text evidence="5">The sequence shown here is derived from an EMBL/GenBank/DDBJ whole genome shotgun (WGS) entry which is preliminary data.</text>
</comment>
<dbReference type="Proteomes" id="UP000704341">
    <property type="component" value="Unassembled WGS sequence"/>
</dbReference>
<evidence type="ECO:0000256" key="1">
    <source>
        <dbReference type="ARBA" id="ARBA00022737"/>
    </source>
</evidence>
<evidence type="ECO:0000313" key="5">
    <source>
        <dbReference type="EMBL" id="MBD5807274.1"/>
    </source>
</evidence>
<feature type="domain" description="MucBP" evidence="4">
    <location>
        <begin position="341"/>
        <end position="398"/>
    </location>
</feature>
<keyword evidence="6" id="KW-1185">Reference proteome</keyword>
<feature type="signal peptide" evidence="3">
    <location>
        <begin position="1"/>
        <end position="26"/>
    </location>
</feature>
<dbReference type="EMBL" id="QORN01000041">
    <property type="protein sequence ID" value="MBD5807274.1"/>
    <property type="molecule type" value="Genomic_DNA"/>
</dbReference>
<feature type="domain" description="MucBP" evidence="4">
    <location>
        <begin position="592"/>
        <end position="650"/>
    </location>
</feature>
<dbReference type="InterPro" id="IPR009459">
    <property type="entry name" value="MucBP_dom"/>
</dbReference>
<sequence>MTKIKSKLLVSTTVLASLTLYNQAINADTTQPNGTPAIQATDTQQTAQAPKVVDVQVSGEPNTDTVGTEVFDPVTVTVKTDHFTNDNLLTKDGLGWTDETEVQPIKGTAIGTINNPRYWGQNNPTEPVTAYTFNNGDSGRITNIGETLAGTKLDLIYTVEDSDKDDWMAYSGFGRDGRTKGLAFTGEQYIKGSSNNSIVALYNGANYIDIKYQIVRHDTFIEQPVLVSFITTDIDVGQGVATDLANLALIIPKETNLSIKDGVIYDSSHTGPYHYGADLNGANGLPYGGYLGVAYLSKFNYTFFAPAPANDDIYKFATGVRYDLFGSALQTKLVINRQTHLTVKYVDDEGKEIQPSTRVTGTNDFPQVPAAPTIKDYQLTDTKTNIISPDEEEIIYQYLPEYHLTVEYLDEQGNSLSSQQELTAVKGALVQLQAVPVEGYQLPTMQSVIVSQNDTIKFIYSKQQLQTRVEYVDEQGNSLSEPQEITSSYGSRITLQPVQITGFNTPEAKTVEVTANQTIRLVYVRKAFPITVQYVDEEGNLLDENKQLTALFDTEITLQPSEITGYLTPVLQTVHVTGATTVKFVYTKQELPIQIAFVDQDGHQLQGETTVNAKYGEKLSLEPTVIEGYTVPDKQEITVEKAQKVTFVYQKIIQPERPTNNLQPQSIPVSPIRVVRQRNIRRVTPVIVRTQPTIVRNIVHPQPVNRPVYRSAIQLQSQPPRIVRSPSIPQLPKVNFKIYRPTKHVNNQVQTKHARDKFQQNTGMNKQDQKVFWDVLRAIDRNGKKRGLNQQQRKLEQLYYIAGVNYSKSRPQKYTSNVKNYDYNALKKIVGRNKADDFYKKVNVQSKKHKVDLSHLSITVASALDPDKKVQVSHLIATFPDQVRETLFMMLNGKSLTNERKLPKNIEQWIYANGFYGDYVVDGDMSKEDRNADLDAYRVATSKGDLAKALKDIYNSDESDLNKERNNQEKGMKERSKLTVITSQAILATMGFATAGLLAWRNSRALKQSAKMAVQAVMHPSKTIKKVVQKTKTVFSRAKKQVASSKVYRATKQFVTHPIKTVKNFYRKTVNVVKRGYQKYTPKPIKRFNNHIKQTIAKKYNSARKSVSRFVKKVKTKIKKFFRRKR</sequence>
<reference evidence="5 6" key="1">
    <citation type="submission" date="2018-07" db="EMBL/GenBank/DDBJ databases">
        <title>Phylogenomic Insights into understanding Host Adaptation of Lactobacillus reuteri by a novel species, Lactobacillus spp. M31.</title>
        <authorList>
            <person name="Sharma S."/>
            <person name="Patil P."/>
            <person name="Korpole S."/>
            <person name="Patil P.B."/>
        </authorList>
    </citation>
    <scope>NUCLEOTIDE SEQUENCE [LARGE SCALE GENOMIC DNA]</scope>
    <source>
        <strain evidence="5 6">M31</strain>
    </source>
</reference>
<keyword evidence="2" id="KW-0812">Transmembrane</keyword>
<feature type="domain" description="MucBP" evidence="4">
    <location>
        <begin position="404"/>
        <end position="460"/>
    </location>
</feature>
<feature type="transmembrane region" description="Helical" evidence="2">
    <location>
        <begin position="978"/>
        <end position="1000"/>
    </location>
</feature>
<keyword evidence="3" id="KW-0732">Signal</keyword>
<accession>A0ABR8P9D2</accession>
<evidence type="ECO:0000259" key="4">
    <source>
        <dbReference type="Pfam" id="PF06458"/>
    </source>
</evidence>
<dbReference type="Pfam" id="PF06458">
    <property type="entry name" value="MucBP"/>
    <property type="match status" value="5"/>
</dbReference>
<dbReference type="Gene3D" id="3.10.20.320">
    <property type="entry name" value="Putative peptidoglycan bound protein (lpxtg motif)"/>
    <property type="match status" value="5"/>
</dbReference>
<evidence type="ECO:0000313" key="6">
    <source>
        <dbReference type="Proteomes" id="UP000704341"/>
    </source>
</evidence>
<feature type="domain" description="MucBP" evidence="4">
    <location>
        <begin position="469"/>
        <end position="523"/>
    </location>
</feature>
<protein>
    <recommendedName>
        <fullName evidence="4">MucBP domain-containing protein</fullName>
    </recommendedName>
</protein>